<organism evidence="2 3">
    <name type="scientific">Pontibacter ruber</name>
    <dbReference type="NCBI Taxonomy" id="1343895"/>
    <lineage>
        <taxon>Bacteria</taxon>
        <taxon>Pseudomonadati</taxon>
        <taxon>Bacteroidota</taxon>
        <taxon>Cytophagia</taxon>
        <taxon>Cytophagales</taxon>
        <taxon>Hymenobacteraceae</taxon>
        <taxon>Pontibacter</taxon>
    </lineage>
</organism>
<evidence type="ECO:0000313" key="3">
    <source>
        <dbReference type="Proteomes" id="UP001597374"/>
    </source>
</evidence>
<feature type="domain" description="Endonuclease/exonuclease/phosphatase" evidence="1">
    <location>
        <begin position="11"/>
        <end position="240"/>
    </location>
</feature>
<dbReference type="SUPFAM" id="SSF56219">
    <property type="entry name" value="DNase I-like"/>
    <property type="match status" value="1"/>
</dbReference>
<protein>
    <submittedName>
        <fullName evidence="2">Endonuclease/exonuclease/phosphatase family protein</fullName>
    </submittedName>
</protein>
<evidence type="ECO:0000313" key="2">
    <source>
        <dbReference type="EMBL" id="MFD2247158.1"/>
    </source>
</evidence>
<reference evidence="3" key="1">
    <citation type="journal article" date="2019" name="Int. J. Syst. Evol. Microbiol.">
        <title>The Global Catalogue of Microorganisms (GCM) 10K type strain sequencing project: providing services to taxonomists for standard genome sequencing and annotation.</title>
        <authorList>
            <consortium name="The Broad Institute Genomics Platform"/>
            <consortium name="The Broad Institute Genome Sequencing Center for Infectious Disease"/>
            <person name="Wu L."/>
            <person name="Ma J."/>
        </authorList>
    </citation>
    <scope>NUCLEOTIDE SEQUENCE [LARGE SCALE GENOMIC DNA]</scope>
    <source>
        <strain evidence="3">CGMCC 4.1782</strain>
    </source>
</reference>
<dbReference type="PANTHER" id="PTHR12121:SF36">
    <property type="entry name" value="ENDONUCLEASE_EXONUCLEASE_PHOSPHATASE DOMAIN-CONTAINING PROTEIN"/>
    <property type="match status" value="1"/>
</dbReference>
<dbReference type="EMBL" id="JBHUIM010000002">
    <property type="protein sequence ID" value="MFD2247158.1"/>
    <property type="molecule type" value="Genomic_DNA"/>
</dbReference>
<proteinExistence type="predicted"/>
<keyword evidence="2" id="KW-0378">Hydrolase</keyword>
<keyword evidence="3" id="KW-1185">Reference proteome</keyword>
<dbReference type="InterPro" id="IPR005135">
    <property type="entry name" value="Endo/exonuclease/phosphatase"/>
</dbReference>
<dbReference type="PANTHER" id="PTHR12121">
    <property type="entry name" value="CARBON CATABOLITE REPRESSOR PROTEIN 4"/>
    <property type="match status" value="1"/>
</dbReference>
<dbReference type="InterPro" id="IPR036691">
    <property type="entry name" value="Endo/exonu/phosph_ase_sf"/>
</dbReference>
<gene>
    <name evidence="2" type="ORF">ACFSKP_12885</name>
</gene>
<keyword evidence="2" id="KW-0255">Endonuclease</keyword>
<dbReference type="GO" id="GO:0004519">
    <property type="term" value="F:endonuclease activity"/>
    <property type="evidence" value="ECO:0007669"/>
    <property type="project" value="UniProtKB-KW"/>
</dbReference>
<keyword evidence="2" id="KW-0540">Nuclease</keyword>
<sequence length="253" mass="29132">MRLDTPNDIGNLWKDRAPAVAALIRFHEFDILGTQEGFKNQLDDLSKALTEYDRYGVGRDDGKEKGEHAAIFFRKDKYKLLNKGDFWLSETPDKPSLGWDATCCNRIASWVYLQDLKTKKKFYVFNVHFDHEGVQARRESSKLMLRKIREIAGKEPVILTGDFNGNHSSEWYQALANSDILKDTFKEVKQPYALSSSFNAFGKQNEGNEVIDHIFVTKDFNVSKWGMLTDTYNGKFPSDHFPILVKISFVTEK</sequence>
<evidence type="ECO:0000259" key="1">
    <source>
        <dbReference type="Pfam" id="PF03372"/>
    </source>
</evidence>
<dbReference type="Proteomes" id="UP001597374">
    <property type="component" value="Unassembled WGS sequence"/>
</dbReference>
<dbReference type="InterPro" id="IPR050410">
    <property type="entry name" value="CCR4/nocturin_mRNA_transcr"/>
</dbReference>
<comment type="caution">
    <text evidence="2">The sequence shown here is derived from an EMBL/GenBank/DDBJ whole genome shotgun (WGS) entry which is preliminary data.</text>
</comment>
<dbReference type="CDD" id="cd09083">
    <property type="entry name" value="EEP-1"/>
    <property type="match status" value="1"/>
</dbReference>
<dbReference type="RefSeq" id="WP_250430094.1">
    <property type="nucleotide sequence ID" value="NZ_JALPRR010000003.1"/>
</dbReference>
<dbReference type="Pfam" id="PF03372">
    <property type="entry name" value="Exo_endo_phos"/>
    <property type="match status" value="1"/>
</dbReference>
<accession>A0ABW5D0P0</accession>
<dbReference type="Gene3D" id="3.60.10.10">
    <property type="entry name" value="Endonuclease/exonuclease/phosphatase"/>
    <property type="match status" value="1"/>
</dbReference>
<name>A0ABW5D0P0_9BACT</name>